<proteinExistence type="predicted"/>
<dbReference type="EMBL" id="REGN01011045">
    <property type="protein sequence ID" value="RMZ97989.1"/>
    <property type="molecule type" value="Genomic_DNA"/>
</dbReference>
<evidence type="ECO:0000313" key="3">
    <source>
        <dbReference type="Proteomes" id="UP000276133"/>
    </source>
</evidence>
<feature type="compositionally biased region" description="Basic and acidic residues" evidence="1">
    <location>
        <begin position="12"/>
        <end position="24"/>
    </location>
</feature>
<keyword evidence="3" id="KW-1185">Reference proteome</keyword>
<dbReference type="AlphaFoldDB" id="A0A3M7PG34"/>
<accession>A0A3M7PG34</accession>
<dbReference type="Proteomes" id="UP000276133">
    <property type="component" value="Unassembled WGS sequence"/>
</dbReference>
<sequence length="24" mass="2633">VEKKTTQGTKTKAAEKAEKATKKK</sequence>
<evidence type="ECO:0000313" key="2">
    <source>
        <dbReference type="EMBL" id="RMZ97989.1"/>
    </source>
</evidence>
<reference evidence="2 3" key="1">
    <citation type="journal article" date="2018" name="Sci. Rep.">
        <title>Genomic signatures of local adaptation to the degree of environmental predictability in rotifers.</title>
        <authorList>
            <person name="Franch-Gras L."/>
            <person name="Hahn C."/>
            <person name="Garcia-Roger E.M."/>
            <person name="Carmona M.J."/>
            <person name="Serra M."/>
            <person name="Gomez A."/>
        </authorList>
    </citation>
    <scope>NUCLEOTIDE SEQUENCE [LARGE SCALE GENOMIC DNA]</scope>
    <source>
        <strain evidence="2">HYR1</strain>
    </source>
</reference>
<feature type="compositionally biased region" description="Low complexity" evidence="1">
    <location>
        <begin position="1"/>
        <end position="11"/>
    </location>
</feature>
<gene>
    <name evidence="2" type="ORF">BpHYR1_023095</name>
</gene>
<evidence type="ECO:0000256" key="1">
    <source>
        <dbReference type="SAM" id="MobiDB-lite"/>
    </source>
</evidence>
<feature type="region of interest" description="Disordered" evidence="1">
    <location>
        <begin position="1"/>
        <end position="24"/>
    </location>
</feature>
<name>A0A3M7PG34_BRAPC</name>
<feature type="non-terminal residue" evidence="2">
    <location>
        <position position="1"/>
    </location>
</feature>
<comment type="caution">
    <text evidence="2">The sequence shown here is derived from an EMBL/GenBank/DDBJ whole genome shotgun (WGS) entry which is preliminary data.</text>
</comment>
<protein>
    <submittedName>
        <fullName evidence="2">Uncharacterized protein</fullName>
    </submittedName>
</protein>
<organism evidence="2 3">
    <name type="scientific">Brachionus plicatilis</name>
    <name type="common">Marine rotifer</name>
    <name type="synonym">Brachionus muelleri</name>
    <dbReference type="NCBI Taxonomy" id="10195"/>
    <lineage>
        <taxon>Eukaryota</taxon>
        <taxon>Metazoa</taxon>
        <taxon>Spiralia</taxon>
        <taxon>Gnathifera</taxon>
        <taxon>Rotifera</taxon>
        <taxon>Eurotatoria</taxon>
        <taxon>Monogononta</taxon>
        <taxon>Pseudotrocha</taxon>
        <taxon>Ploima</taxon>
        <taxon>Brachionidae</taxon>
        <taxon>Brachionus</taxon>
    </lineage>
</organism>